<evidence type="ECO:0000259" key="1">
    <source>
        <dbReference type="Pfam" id="PF12146"/>
    </source>
</evidence>
<dbReference type="RefSeq" id="WP_257820217.1">
    <property type="nucleotide sequence ID" value="NZ_JABXYM010000001.1"/>
</dbReference>
<accession>A0A9Q4FV70</accession>
<organism evidence="2 3">
    <name type="scientific">Salipaludibacillus agaradhaerens</name>
    <name type="common">Bacillus agaradhaerens</name>
    <dbReference type="NCBI Taxonomy" id="76935"/>
    <lineage>
        <taxon>Bacteria</taxon>
        <taxon>Bacillati</taxon>
        <taxon>Bacillota</taxon>
        <taxon>Bacilli</taxon>
        <taxon>Bacillales</taxon>
        <taxon>Bacillaceae</taxon>
    </lineage>
</organism>
<keyword evidence="2" id="KW-0378">Hydrolase</keyword>
<dbReference type="PRINTS" id="PR00111">
    <property type="entry name" value="ABHYDROLASE"/>
</dbReference>
<comment type="caution">
    <text evidence="2">The sequence shown here is derived from an EMBL/GenBank/DDBJ whole genome shotgun (WGS) entry which is preliminary data.</text>
</comment>
<evidence type="ECO:0000313" key="3">
    <source>
        <dbReference type="Proteomes" id="UP001057753"/>
    </source>
</evidence>
<dbReference type="EMBL" id="JABXYM010000001">
    <property type="protein sequence ID" value="MCR6095445.1"/>
    <property type="molecule type" value="Genomic_DNA"/>
</dbReference>
<dbReference type="InterPro" id="IPR051044">
    <property type="entry name" value="MAG_DAG_Lipase"/>
</dbReference>
<feature type="domain" description="Serine aminopeptidase S33" evidence="1">
    <location>
        <begin position="10"/>
        <end position="246"/>
    </location>
</feature>
<dbReference type="InterPro" id="IPR022742">
    <property type="entry name" value="Hydrolase_4"/>
</dbReference>
<dbReference type="AlphaFoldDB" id="A0A9Q4FV70"/>
<dbReference type="InterPro" id="IPR000073">
    <property type="entry name" value="AB_hydrolase_1"/>
</dbReference>
<evidence type="ECO:0000313" key="2">
    <source>
        <dbReference type="EMBL" id="MCR6095445.1"/>
    </source>
</evidence>
<name>A0A9Q4FV70_SALAG</name>
<dbReference type="GO" id="GO:0016787">
    <property type="term" value="F:hydrolase activity"/>
    <property type="evidence" value="ECO:0007669"/>
    <property type="project" value="UniProtKB-KW"/>
</dbReference>
<reference evidence="2" key="1">
    <citation type="submission" date="2020-06" db="EMBL/GenBank/DDBJ databases">
        <title>Insight into the genomes of haloalkaliphilic bacilli from Kenyan soda lakes.</title>
        <authorList>
            <person name="Mwirichia R."/>
            <person name="Villamizar G.C."/>
            <person name="Poehlein A."/>
            <person name="Mugweru J."/>
            <person name="Kipnyargis A."/>
            <person name="Kiplimo D."/>
            <person name="Orwa P."/>
            <person name="Daniel R."/>
        </authorList>
    </citation>
    <scope>NUCLEOTIDE SEQUENCE</scope>
    <source>
        <strain evidence="2">B1096_S55</strain>
    </source>
</reference>
<dbReference type="Pfam" id="PF12146">
    <property type="entry name" value="Hydrolase_4"/>
    <property type="match status" value="1"/>
</dbReference>
<dbReference type="Gene3D" id="3.40.50.1820">
    <property type="entry name" value="alpha/beta hydrolase"/>
    <property type="match status" value="1"/>
</dbReference>
<dbReference type="PANTHER" id="PTHR11614">
    <property type="entry name" value="PHOSPHOLIPASE-RELATED"/>
    <property type="match status" value="1"/>
</dbReference>
<dbReference type="InterPro" id="IPR029058">
    <property type="entry name" value="AB_hydrolase_fold"/>
</dbReference>
<dbReference type="Proteomes" id="UP001057753">
    <property type="component" value="Unassembled WGS sequence"/>
</dbReference>
<keyword evidence="3" id="KW-1185">Reference proteome</keyword>
<sequence>MWRWEAKSKEAKGVFVVVHGAGEYHVRYKWITERLNEFGFHVILGDLPGQGTTEGRKGHVKSFNDYIKAVSGWLNEAKKYGLPVILLGHSMGGLISTRTLMEMREEKLPQMVILSSPCFGLFNKTPINKKILSLALNRVTPGLRFPSGLETGSGTRDPLMRERDATDHLLIKKVSVRWYRELDKAMKIAHENTERFPELPLLVMQGGDDRIVDKFKVKEWFNQVDLKDKYYKEWEGLYHEVLNEPEKNHVLAHMLGFVTMNLHN</sequence>
<protein>
    <submittedName>
        <fullName evidence="2">Alpha/beta hydrolase</fullName>
    </submittedName>
</protein>
<gene>
    <name evidence="2" type="ORF">HXA33_02725</name>
</gene>
<proteinExistence type="predicted"/>
<dbReference type="SUPFAM" id="SSF53474">
    <property type="entry name" value="alpha/beta-Hydrolases"/>
    <property type="match status" value="1"/>
</dbReference>